<evidence type="ECO:0000256" key="1">
    <source>
        <dbReference type="SAM" id="Phobius"/>
    </source>
</evidence>
<evidence type="ECO:0000313" key="2">
    <source>
        <dbReference type="EMBL" id="MBE1158967.1"/>
    </source>
</evidence>
<proteinExistence type="predicted"/>
<keyword evidence="1" id="KW-0812">Transmembrane</keyword>
<dbReference type="EMBL" id="JACZZA010000001">
    <property type="protein sequence ID" value="MBE1158967.1"/>
    <property type="molecule type" value="Genomic_DNA"/>
</dbReference>
<gene>
    <name evidence="2" type="ORF">IGX34_01130</name>
</gene>
<reference evidence="2 3" key="1">
    <citation type="submission" date="2020-09" db="EMBL/GenBank/DDBJ databases">
        <title>Dyella sp. 7MK23 isolated from forest soil.</title>
        <authorList>
            <person name="Fu J."/>
        </authorList>
    </citation>
    <scope>NUCLEOTIDE SEQUENCE [LARGE SCALE GENOMIC DNA]</scope>
    <source>
        <strain evidence="2 3">7MK23</strain>
    </source>
</reference>
<accession>A0ABR9G4N0</accession>
<evidence type="ECO:0000313" key="3">
    <source>
        <dbReference type="Proteomes" id="UP000651010"/>
    </source>
</evidence>
<dbReference type="Proteomes" id="UP000651010">
    <property type="component" value="Unassembled WGS sequence"/>
</dbReference>
<dbReference type="RefSeq" id="WP_192553826.1">
    <property type="nucleotide sequence ID" value="NZ_JACZZA010000001.1"/>
</dbReference>
<evidence type="ECO:0008006" key="4">
    <source>
        <dbReference type="Google" id="ProtNLM"/>
    </source>
</evidence>
<keyword evidence="3" id="KW-1185">Reference proteome</keyword>
<sequence>MKTFLLFLLFMFIAALVIVMAVILGDTGAWYFAWLVGTAMIVLVAAAGGVMLDAQDERRAQAAKEPVSHA</sequence>
<organism evidence="2 3">
    <name type="scientific">Dyella acidiphila</name>
    <dbReference type="NCBI Taxonomy" id="2775866"/>
    <lineage>
        <taxon>Bacteria</taxon>
        <taxon>Pseudomonadati</taxon>
        <taxon>Pseudomonadota</taxon>
        <taxon>Gammaproteobacteria</taxon>
        <taxon>Lysobacterales</taxon>
        <taxon>Rhodanobacteraceae</taxon>
        <taxon>Dyella</taxon>
    </lineage>
</organism>
<keyword evidence="1" id="KW-0472">Membrane</keyword>
<name>A0ABR9G4N0_9GAMM</name>
<comment type="caution">
    <text evidence="2">The sequence shown here is derived from an EMBL/GenBank/DDBJ whole genome shotgun (WGS) entry which is preliminary data.</text>
</comment>
<protein>
    <recommendedName>
        <fullName evidence="4">Cyd operon protein YbgT</fullName>
    </recommendedName>
</protein>
<feature type="transmembrane region" description="Helical" evidence="1">
    <location>
        <begin position="31"/>
        <end position="52"/>
    </location>
</feature>
<keyword evidence="1" id="KW-1133">Transmembrane helix</keyword>